<dbReference type="RefSeq" id="WP_052957176.1">
    <property type="nucleotide sequence ID" value="NZ_BJZI01000028.1"/>
</dbReference>
<gene>
    <name evidence="2" type="primary">ropB_2</name>
    <name evidence="2" type="ORF">LSP04_18230</name>
</gene>
<evidence type="ECO:0000313" key="2">
    <source>
        <dbReference type="EMBL" id="GEO67404.1"/>
    </source>
</evidence>
<dbReference type="PANTHER" id="PTHR37038">
    <property type="entry name" value="TRANSCRIPTIONAL REGULATOR-RELATED"/>
    <property type="match status" value="1"/>
</dbReference>
<accession>A0ABQ0WTG1</accession>
<dbReference type="PROSITE" id="PS50943">
    <property type="entry name" value="HTH_CROC1"/>
    <property type="match status" value="1"/>
</dbReference>
<comment type="caution">
    <text evidence="2">The sequence shown here is derived from an EMBL/GenBank/DDBJ whole genome shotgun (WGS) entry which is preliminary data.</text>
</comment>
<dbReference type="Gene3D" id="1.10.260.40">
    <property type="entry name" value="lambda repressor-like DNA-binding domains"/>
    <property type="match status" value="1"/>
</dbReference>
<organism evidence="2 3">
    <name type="scientific">Levilactobacillus spicheri</name>
    <dbReference type="NCBI Taxonomy" id="216463"/>
    <lineage>
        <taxon>Bacteria</taxon>
        <taxon>Bacillati</taxon>
        <taxon>Bacillota</taxon>
        <taxon>Bacilli</taxon>
        <taxon>Lactobacillales</taxon>
        <taxon>Lactobacillaceae</taxon>
        <taxon>Levilactobacillus</taxon>
    </lineage>
</organism>
<evidence type="ECO:0000313" key="3">
    <source>
        <dbReference type="Proteomes" id="UP000321691"/>
    </source>
</evidence>
<sequence>MLSLGATLKKLRLARGMTQADLYGGIVSRSFAGRLERGEHDVTVETFWAILDRLAVSADEFRFLQQEDHPSDALRLEGQIGTAYSQQNFPWLRHLVQRYQTSTDPQERELATVADLALRSFGSASWTPTPAMLALWQHFNQLTTWGLHELRLGTAWLEIAQGQHQPAVLWAGIQKMHASCARYVSPTADPFHVTDLRASFDLVAMQILLLGQVQFRPYRTYAQTLYRALKAYDRWHLSTDAALSREICLCLWDWYDGDVAAADRRAATLENLPPLSASLNTHAILTSHRRHALRQRQKRGDSHA</sequence>
<dbReference type="CDD" id="cd00093">
    <property type="entry name" value="HTH_XRE"/>
    <property type="match status" value="1"/>
</dbReference>
<dbReference type="InterPro" id="IPR053163">
    <property type="entry name" value="HTH-type_regulator_Rgg"/>
</dbReference>
<evidence type="ECO:0000259" key="1">
    <source>
        <dbReference type="PROSITE" id="PS50943"/>
    </source>
</evidence>
<dbReference type="SUPFAM" id="SSF47413">
    <property type="entry name" value="lambda repressor-like DNA-binding domains"/>
    <property type="match status" value="1"/>
</dbReference>
<dbReference type="Pfam" id="PF01381">
    <property type="entry name" value="HTH_3"/>
    <property type="match status" value="1"/>
</dbReference>
<dbReference type="SMART" id="SM00530">
    <property type="entry name" value="HTH_XRE"/>
    <property type="match status" value="1"/>
</dbReference>
<protein>
    <submittedName>
        <fullName evidence="2">Transcriptional regulator</fullName>
    </submittedName>
</protein>
<name>A0ABQ0WTG1_9LACO</name>
<keyword evidence="3" id="KW-1185">Reference proteome</keyword>
<dbReference type="InterPro" id="IPR010982">
    <property type="entry name" value="Lambda_DNA-bd_dom_sf"/>
</dbReference>
<dbReference type="InterPro" id="IPR001387">
    <property type="entry name" value="Cro/C1-type_HTH"/>
</dbReference>
<dbReference type="EMBL" id="BJZI01000028">
    <property type="protein sequence ID" value="GEO67404.1"/>
    <property type="molecule type" value="Genomic_DNA"/>
</dbReference>
<feature type="domain" description="HTH cro/C1-type" evidence="1">
    <location>
        <begin position="8"/>
        <end position="61"/>
    </location>
</feature>
<dbReference type="Proteomes" id="UP000321691">
    <property type="component" value="Unassembled WGS sequence"/>
</dbReference>
<reference evidence="2 3" key="1">
    <citation type="submission" date="2019-07" db="EMBL/GenBank/DDBJ databases">
        <title>Whole genome shotgun sequence of Lactobacillus spicheri NBRC 107155.</title>
        <authorList>
            <person name="Hosoyama A."/>
            <person name="Uohara A."/>
            <person name="Ohji S."/>
            <person name="Ichikawa N."/>
        </authorList>
    </citation>
    <scope>NUCLEOTIDE SEQUENCE [LARGE SCALE GENOMIC DNA]</scope>
    <source>
        <strain evidence="2 3">NBRC 107155</strain>
    </source>
</reference>
<proteinExistence type="predicted"/>